<evidence type="ECO:0000313" key="1">
    <source>
        <dbReference type="EMBL" id="VDO70209.1"/>
    </source>
</evidence>
<dbReference type="WBParaSite" id="HPLM_0001830601-mRNA-1">
    <property type="protein sequence ID" value="HPLM_0001830601-mRNA-1"/>
    <property type="gene ID" value="HPLM_0001830601"/>
</dbReference>
<keyword evidence="2" id="KW-1185">Reference proteome</keyword>
<evidence type="ECO:0000313" key="2">
    <source>
        <dbReference type="Proteomes" id="UP000268014"/>
    </source>
</evidence>
<gene>
    <name evidence="1" type="ORF">HPLM_LOCUS18298</name>
</gene>
<dbReference type="SUPFAM" id="SSF47862">
    <property type="entry name" value="Saposin"/>
    <property type="match status" value="1"/>
</dbReference>
<reference evidence="1 2" key="2">
    <citation type="submission" date="2018-11" db="EMBL/GenBank/DDBJ databases">
        <authorList>
            <consortium name="Pathogen Informatics"/>
        </authorList>
    </citation>
    <scope>NUCLEOTIDE SEQUENCE [LARGE SCALE GENOMIC DNA]</scope>
    <source>
        <strain evidence="1 2">MHpl1</strain>
    </source>
</reference>
<dbReference type="AlphaFoldDB" id="A0A0N4X1U4"/>
<organism evidence="3">
    <name type="scientific">Haemonchus placei</name>
    <name type="common">Barber's pole worm</name>
    <dbReference type="NCBI Taxonomy" id="6290"/>
    <lineage>
        <taxon>Eukaryota</taxon>
        <taxon>Metazoa</taxon>
        <taxon>Ecdysozoa</taxon>
        <taxon>Nematoda</taxon>
        <taxon>Chromadorea</taxon>
        <taxon>Rhabditida</taxon>
        <taxon>Rhabditina</taxon>
        <taxon>Rhabditomorpha</taxon>
        <taxon>Strongyloidea</taxon>
        <taxon>Trichostrongylidae</taxon>
        <taxon>Haemonchus</taxon>
    </lineage>
</organism>
<dbReference type="InterPro" id="IPR011001">
    <property type="entry name" value="Saposin-like"/>
</dbReference>
<accession>A0A0N4X1U4</accession>
<evidence type="ECO:0000313" key="3">
    <source>
        <dbReference type="WBParaSite" id="HPLM_0001830601-mRNA-1"/>
    </source>
</evidence>
<reference evidence="3" key="1">
    <citation type="submission" date="2017-02" db="UniProtKB">
        <authorList>
            <consortium name="WormBaseParasite"/>
        </authorList>
    </citation>
    <scope>IDENTIFICATION</scope>
</reference>
<dbReference type="Proteomes" id="UP000268014">
    <property type="component" value="Unassembled WGS sequence"/>
</dbReference>
<dbReference type="EMBL" id="UZAF01020468">
    <property type="protein sequence ID" value="VDO70209.1"/>
    <property type="molecule type" value="Genomic_DNA"/>
</dbReference>
<name>A0A0N4X1U4_HAEPC</name>
<sequence length="73" mass="8304">MISNMVQGHFMDRVKDITPSELFDKVASVCEQKSGEADLKKCQKVTKENMKLIHSHLQIGEKAHVTCQQLKMC</sequence>
<protein>
    <submittedName>
        <fullName evidence="3">Saposin B-type domain-containing protein</fullName>
    </submittedName>
</protein>
<proteinExistence type="predicted"/>